<dbReference type="OrthoDB" id="2320289at2"/>
<dbReference type="EMBL" id="BAKI01000001">
    <property type="protein sequence ID" value="GAF35163.1"/>
    <property type="molecule type" value="Genomic_DNA"/>
</dbReference>
<reference evidence="1" key="1">
    <citation type="journal article" date="2014" name="Genome Announc.">
        <title>Draft Genome Sequences of Two Lactobacillus Strains, L. farraginis JCM 14108T and L. composti JCM 14202T, Isolated from Compost of Distilled Shochu Residue.</title>
        <authorList>
            <person name="Yuki M."/>
            <person name="Oshima K."/>
            <person name="Suda W."/>
            <person name="Kitahara M."/>
            <person name="Kitamura K."/>
            <person name="Iida T."/>
            <person name="Hattori M."/>
            <person name="Ohkuma M."/>
        </authorList>
    </citation>
    <scope>NUCLEOTIDE SEQUENCE [LARGE SCALE GENOMIC DNA]</scope>
    <source>
        <strain evidence="1">JCM 14108</strain>
    </source>
</reference>
<dbReference type="EMBL" id="AZFY01000034">
    <property type="protein sequence ID" value="KRM10015.1"/>
    <property type="molecule type" value="Genomic_DNA"/>
</dbReference>
<gene>
    <name evidence="2" type="ORF">FD41_GL002197</name>
    <name evidence="1" type="ORF">JCM14108_39</name>
</gene>
<proteinExistence type="predicted"/>
<accession>X0P953</accession>
<evidence type="ECO:0000313" key="2">
    <source>
        <dbReference type="EMBL" id="KRM10015.1"/>
    </source>
</evidence>
<name>X0P953_9LACO</name>
<dbReference type="RefSeq" id="WP_035177187.1">
    <property type="nucleotide sequence ID" value="NZ_AZFY01000034.1"/>
</dbReference>
<organism evidence="1 3">
    <name type="scientific">Lentilactobacillus farraginis DSM 18382 = JCM 14108</name>
    <dbReference type="NCBI Taxonomy" id="1423743"/>
    <lineage>
        <taxon>Bacteria</taxon>
        <taxon>Bacillati</taxon>
        <taxon>Bacillota</taxon>
        <taxon>Bacilli</taxon>
        <taxon>Lactobacillales</taxon>
        <taxon>Lactobacillaceae</taxon>
        <taxon>Lentilactobacillus</taxon>
    </lineage>
</organism>
<dbReference type="Proteomes" id="UP000051966">
    <property type="component" value="Unassembled WGS sequence"/>
</dbReference>
<evidence type="ECO:0000313" key="3">
    <source>
        <dbReference type="Proteomes" id="UP000019488"/>
    </source>
</evidence>
<evidence type="ECO:0000313" key="1">
    <source>
        <dbReference type="EMBL" id="GAF35163.1"/>
    </source>
</evidence>
<sequence length="84" mass="9123">MRLTLNINANLGNQEVVLSDNSYGQLSGIRVFGTPAGGAQVIQWTFTSTGHKHEGFVFAGNLTEGLVINSINGKDQYKIHFVTE</sequence>
<protein>
    <submittedName>
        <fullName evidence="1">Uncharacterized protein</fullName>
    </submittedName>
</protein>
<dbReference type="Proteomes" id="UP000019488">
    <property type="component" value="Unassembled WGS sequence"/>
</dbReference>
<keyword evidence="4" id="KW-1185">Reference proteome</keyword>
<dbReference type="AlphaFoldDB" id="X0P953"/>
<comment type="caution">
    <text evidence="1">The sequence shown here is derived from an EMBL/GenBank/DDBJ whole genome shotgun (WGS) entry which is preliminary data.</text>
</comment>
<reference evidence="2 4" key="2">
    <citation type="journal article" date="2015" name="Genome Announc.">
        <title>Expanding the biotechnology potential of lactobacilli through comparative genomics of 213 strains and associated genera.</title>
        <authorList>
            <person name="Sun Z."/>
            <person name="Harris H.M."/>
            <person name="McCann A."/>
            <person name="Guo C."/>
            <person name="Argimon S."/>
            <person name="Zhang W."/>
            <person name="Yang X."/>
            <person name="Jeffery I.B."/>
            <person name="Cooney J.C."/>
            <person name="Kagawa T.F."/>
            <person name="Liu W."/>
            <person name="Song Y."/>
            <person name="Salvetti E."/>
            <person name="Wrobel A."/>
            <person name="Rasinkangas P."/>
            <person name="Parkhill J."/>
            <person name="Rea M.C."/>
            <person name="O'Sullivan O."/>
            <person name="Ritari J."/>
            <person name="Douillard F.P."/>
            <person name="Paul Ross R."/>
            <person name="Yang R."/>
            <person name="Briner A.E."/>
            <person name="Felis G.E."/>
            <person name="de Vos W.M."/>
            <person name="Barrangou R."/>
            <person name="Klaenhammer T.R."/>
            <person name="Caufield P.W."/>
            <person name="Cui Y."/>
            <person name="Zhang H."/>
            <person name="O'Toole P.W."/>
        </authorList>
    </citation>
    <scope>NUCLEOTIDE SEQUENCE [LARGE SCALE GENOMIC DNA]</scope>
    <source>
        <strain evidence="2 4">DSM 18382</strain>
    </source>
</reference>
<dbReference type="eggNOG" id="ENOG5030ACY">
    <property type="taxonomic scope" value="Bacteria"/>
</dbReference>
<evidence type="ECO:0000313" key="4">
    <source>
        <dbReference type="Proteomes" id="UP000051966"/>
    </source>
</evidence>
<dbReference type="STRING" id="1423743.FD41_GL002197"/>
<dbReference type="PATRIC" id="fig|1423743.5.peg.2258"/>